<evidence type="ECO:0000313" key="2">
    <source>
        <dbReference type="Proteomes" id="UP000789702"/>
    </source>
</evidence>
<proteinExistence type="predicted"/>
<dbReference type="Proteomes" id="UP000789702">
    <property type="component" value="Unassembled WGS sequence"/>
</dbReference>
<sequence>MGDGVTEWYINEGRGYQHNDIIVDRYVVQAIKTTLIMNQIMMRKFQHLIYETDPRTHKDFDPNISSSQNNQQQ</sequence>
<accession>A0ACA9K2L3</accession>
<reference evidence="1" key="1">
    <citation type="submission" date="2021-06" db="EMBL/GenBank/DDBJ databases">
        <authorList>
            <person name="Kallberg Y."/>
            <person name="Tangrot J."/>
            <person name="Rosling A."/>
        </authorList>
    </citation>
    <scope>NUCLEOTIDE SEQUENCE</scope>
    <source>
        <strain evidence="1">IL203A</strain>
    </source>
</reference>
<dbReference type="EMBL" id="CAJVPU010000375">
    <property type="protein sequence ID" value="CAG8448407.1"/>
    <property type="molecule type" value="Genomic_DNA"/>
</dbReference>
<organism evidence="1 2">
    <name type="scientific">Dentiscutata heterogama</name>
    <dbReference type="NCBI Taxonomy" id="1316150"/>
    <lineage>
        <taxon>Eukaryota</taxon>
        <taxon>Fungi</taxon>
        <taxon>Fungi incertae sedis</taxon>
        <taxon>Mucoromycota</taxon>
        <taxon>Glomeromycotina</taxon>
        <taxon>Glomeromycetes</taxon>
        <taxon>Diversisporales</taxon>
        <taxon>Gigasporaceae</taxon>
        <taxon>Dentiscutata</taxon>
    </lineage>
</organism>
<evidence type="ECO:0000313" key="1">
    <source>
        <dbReference type="EMBL" id="CAG8448407.1"/>
    </source>
</evidence>
<gene>
    <name evidence="1" type="ORF">DHETER_LOCUS701</name>
</gene>
<name>A0ACA9K2L3_9GLOM</name>
<comment type="caution">
    <text evidence="1">The sequence shown here is derived from an EMBL/GenBank/DDBJ whole genome shotgun (WGS) entry which is preliminary data.</text>
</comment>
<keyword evidence="2" id="KW-1185">Reference proteome</keyword>
<protein>
    <submittedName>
        <fullName evidence="1">4088_t:CDS:1</fullName>
    </submittedName>
</protein>